<accession>A0ABT3DFY9</accession>
<keyword evidence="1" id="KW-1133">Transmembrane helix</keyword>
<dbReference type="EMBL" id="JAOYEY010000035">
    <property type="protein sequence ID" value="MCV9885887.1"/>
    <property type="molecule type" value="Genomic_DNA"/>
</dbReference>
<keyword evidence="3" id="KW-1185">Reference proteome</keyword>
<keyword evidence="1" id="KW-0472">Membrane</keyword>
<reference evidence="2 3" key="1">
    <citation type="submission" date="2022-10" db="EMBL/GenBank/DDBJ databases">
        <title>Draft genome assembly of moderately radiation resistant bacterium Metabacillus halosaccharovorans.</title>
        <authorList>
            <person name="Pal S."/>
            <person name="Gopinathan A."/>
        </authorList>
    </citation>
    <scope>NUCLEOTIDE SEQUENCE [LARGE SCALE GENOMIC DNA]</scope>
    <source>
        <strain evidence="2 3">VITHBRA001</strain>
    </source>
</reference>
<comment type="caution">
    <text evidence="2">The sequence shown here is derived from an EMBL/GenBank/DDBJ whole genome shotgun (WGS) entry which is preliminary data.</text>
</comment>
<feature type="transmembrane region" description="Helical" evidence="1">
    <location>
        <begin position="60"/>
        <end position="81"/>
    </location>
</feature>
<dbReference type="RefSeq" id="WP_264142586.1">
    <property type="nucleotide sequence ID" value="NZ_JAOYEY010000035.1"/>
</dbReference>
<keyword evidence="1" id="KW-0812">Transmembrane</keyword>
<feature type="transmembrane region" description="Helical" evidence="1">
    <location>
        <begin position="87"/>
        <end position="105"/>
    </location>
</feature>
<name>A0ABT3DFY9_9BACI</name>
<evidence type="ECO:0000313" key="3">
    <source>
        <dbReference type="Proteomes" id="UP001526147"/>
    </source>
</evidence>
<feature type="transmembrane region" description="Helical" evidence="1">
    <location>
        <begin position="34"/>
        <end position="53"/>
    </location>
</feature>
<evidence type="ECO:0000256" key="1">
    <source>
        <dbReference type="SAM" id="Phobius"/>
    </source>
</evidence>
<organism evidence="2 3">
    <name type="scientific">Metabacillus halosaccharovorans</name>
    <dbReference type="NCBI Taxonomy" id="930124"/>
    <lineage>
        <taxon>Bacteria</taxon>
        <taxon>Bacillati</taxon>
        <taxon>Bacillota</taxon>
        <taxon>Bacilli</taxon>
        <taxon>Bacillales</taxon>
        <taxon>Bacillaceae</taxon>
        <taxon>Metabacillus</taxon>
    </lineage>
</organism>
<sequence length="147" mass="16887">MNHIQAFLIKAGATFLLLMIILGLLFRYSVGDVFILTLIIGVVSYLLGDLMLLPRTTNMTATFSDFAITMLITWFYLANITTSTTNVFLASLLTALGVALFEMFFHRYMINHTLHQKDEFERLGHLRYNTEISEEITPDRSKIRDQE</sequence>
<evidence type="ECO:0000313" key="2">
    <source>
        <dbReference type="EMBL" id="MCV9885887.1"/>
    </source>
</evidence>
<proteinExistence type="predicted"/>
<gene>
    <name evidence="2" type="ORF">OIH86_09480</name>
</gene>
<feature type="transmembrane region" description="Helical" evidence="1">
    <location>
        <begin position="7"/>
        <end position="28"/>
    </location>
</feature>
<dbReference type="Pfam" id="PF10710">
    <property type="entry name" value="DUF2512"/>
    <property type="match status" value="1"/>
</dbReference>
<protein>
    <submittedName>
        <fullName evidence="2">YndM family protein</fullName>
    </submittedName>
</protein>
<dbReference type="Proteomes" id="UP001526147">
    <property type="component" value="Unassembled WGS sequence"/>
</dbReference>
<dbReference type="InterPro" id="IPR019649">
    <property type="entry name" value="DUF2512"/>
</dbReference>